<evidence type="ECO:0000313" key="3">
    <source>
        <dbReference type="Proteomes" id="UP000182427"/>
    </source>
</evidence>
<dbReference type="Pfam" id="PF03625">
    <property type="entry name" value="DUF302"/>
    <property type="match status" value="1"/>
</dbReference>
<reference evidence="2 3" key="1">
    <citation type="submission" date="2016-10" db="EMBL/GenBank/DDBJ databases">
        <authorList>
            <person name="de Groot N.N."/>
        </authorList>
    </citation>
    <scope>NUCLEOTIDE SEQUENCE [LARGE SCALE GENOMIC DNA]</scope>
    <source>
        <strain evidence="2 3">GAS232</strain>
    </source>
</reference>
<evidence type="ECO:0000313" key="2">
    <source>
        <dbReference type="EMBL" id="SDE73445.1"/>
    </source>
</evidence>
<proteinExistence type="predicted"/>
<keyword evidence="3" id="KW-1185">Reference proteome</keyword>
<dbReference type="OrthoDB" id="9797709at2"/>
<dbReference type="Proteomes" id="UP000182427">
    <property type="component" value="Chromosome I"/>
</dbReference>
<sequence length="130" mass="14122">MQQEATNGLVIRRSSHTVDEVVQSLQAMLVAKSIHLFALIDHSGEAVKAGLTMRPTKLFIFGDPKAGTPLMLASITSAIDLPLKILVWEDEQGATQLAYNDPAYLAARHHIPENLLANISGIAKIVEKLL</sequence>
<evidence type="ECO:0000259" key="1">
    <source>
        <dbReference type="Pfam" id="PF03625"/>
    </source>
</evidence>
<gene>
    <name evidence="2" type="ORF">SAMN05444167_0293</name>
</gene>
<name>A0A1G7FD43_9BACT</name>
<protein>
    <submittedName>
        <fullName evidence="2">Uncharacterized conserved protein, DUF302 family</fullName>
    </submittedName>
</protein>
<dbReference type="CDD" id="cd14797">
    <property type="entry name" value="DUF302"/>
    <property type="match status" value="1"/>
</dbReference>
<dbReference type="InterPro" id="IPR035923">
    <property type="entry name" value="TT1751-like_sf"/>
</dbReference>
<organism evidence="2 3">
    <name type="scientific">Terriglobus roseus</name>
    <dbReference type="NCBI Taxonomy" id="392734"/>
    <lineage>
        <taxon>Bacteria</taxon>
        <taxon>Pseudomonadati</taxon>
        <taxon>Acidobacteriota</taxon>
        <taxon>Terriglobia</taxon>
        <taxon>Terriglobales</taxon>
        <taxon>Acidobacteriaceae</taxon>
        <taxon>Terriglobus</taxon>
    </lineage>
</organism>
<accession>A0A1G7FD43</accession>
<dbReference type="Gene3D" id="3.30.310.70">
    <property type="entry name" value="TT1751-like domain"/>
    <property type="match status" value="1"/>
</dbReference>
<dbReference type="SUPFAM" id="SSF103247">
    <property type="entry name" value="TT1751-like"/>
    <property type="match status" value="1"/>
</dbReference>
<dbReference type="PANTHER" id="PTHR38342">
    <property type="entry name" value="SLR5037 PROTEIN"/>
    <property type="match status" value="1"/>
</dbReference>
<dbReference type="PANTHER" id="PTHR38342:SF2">
    <property type="entry name" value="INNER MEMBRANE OR EXPORTED"/>
    <property type="match status" value="1"/>
</dbReference>
<dbReference type="InterPro" id="IPR005180">
    <property type="entry name" value="DUF302"/>
</dbReference>
<dbReference type="AlphaFoldDB" id="A0A1G7FD43"/>
<dbReference type="RefSeq" id="WP_083343576.1">
    <property type="nucleotide sequence ID" value="NZ_LT629690.1"/>
</dbReference>
<dbReference type="EMBL" id="LT629690">
    <property type="protein sequence ID" value="SDE73445.1"/>
    <property type="molecule type" value="Genomic_DNA"/>
</dbReference>
<feature type="domain" description="DUF302" evidence="1">
    <location>
        <begin position="40"/>
        <end position="102"/>
    </location>
</feature>